<gene>
    <name evidence="1" type="ORF">CLOBOL_05823</name>
</gene>
<reference evidence="1 2" key="1">
    <citation type="submission" date="2007-08" db="EMBL/GenBank/DDBJ databases">
        <authorList>
            <person name="Fulton L."/>
            <person name="Clifton S."/>
            <person name="Fulton B."/>
            <person name="Xu J."/>
            <person name="Minx P."/>
            <person name="Pepin K.H."/>
            <person name="Johnson M."/>
            <person name="Thiruvilangam P."/>
            <person name="Bhonagiri V."/>
            <person name="Nash W.E."/>
            <person name="Mardis E.R."/>
            <person name="Wilson R.K."/>
        </authorList>
    </citation>
    <scope>NUCLEOTIDE SEQUENCE [LARGE SCALE GENOMIC DNA]</scope>
    <source>
        <strain evidence="2">ATCC BAA-613 / DSM 15670 / CCUG 46953 / JCM 12243 / WAL 16351</strain>
    </source>
</reference>
<dbReference type="HOGENOM" id="CLU_3307291_0_0_9"/>
<proteinExistence type="predicted"/>
<comment type="caution">
    <text evidence="1">The sequence shown here is derived from an EMBL/GenBank/DDBJ whole genome shotgun (WGS) entry which is preliminary data.</text>
</comment>
<dbReference type="EMBL" id="ABCC02000044">
    <property type="protein sequence ID" value="EDP13942.1"/>
    <property type="molecule type" value="Genomic_DNA"/>
</dbReference>
<dbReference type="AlphaFoldDB" id="A8S110"/>
<dbReference type="PaxDb" id="411902-CLOBOL_05823"/>
<sequence length="39" mass="4718">MDDVGILKTQDGLYKRYPVKYIKFNLSNQEEDYDVRFSE</sequence>
<dbReference type="Proteomes" id="UP000005396">
    <property type="component" value="Unassembled WGS sequence"/>
</dbReference>
<evidence type="ECO:0000313" key="2">
    <source>
        <dbReference type="Proteomes" id="UP000005396"/>
    </source>
</evidence>
<protein>
    <submittedName>
        <fullName evidence="1">Uncharacterized protein</fullName>
    </submittedName>
</protein>
<accession>A8S110</accession>
<organism evidence="1 2">
    <name type="scientific">Enterocloster bolteae (strain ATCC BAA-613 / DSM 15670 / CCUG 46953 / JCM 12243 / WAL 16351)</name>
    <name type="common">Clostridium bolteae</name>
    <dbReference type="NCBI Taxonomy" id="411902"/>
    <lineage>
        <taxon>Bacteria</taxon>
        <taxon>Bacillati</taxon>
        <taxon>Bacillota</taxon>
        <taxon>Clostridia</taxon>
        <taxon>Lachnospirales</taxon>
        <taxon>Lachnospiraceae</taxon>
        <taxon>Enterocloster</taxon>
    </lineage>
</organism>
<name>A8S110_ENTBW</name>
<reference evidence="1 2" key="2">
    <citation type="submission" date="2007-09" db="EMBL/GenBank/DDBJ databases">
        <title>Draft genome sequence of Clostridium bolteae (ATCC BAA-613).</title>
        <authorList>
            <person name="Sudarsanam P."/>
            <person name="Ley R."/>
            <person name="Guruge J."/>
            <person name="Turnbaugh P.J."/>
            <person name="Mahowald M."/>
            <person name="Liep D."/>
            <person name="Gordon J."/>
        </authorList>
    </citation>
    <scope>NUCLEOTIDE SEQUENCE [LARGE SCALE GENOMIC DNA]</scope>
    <source>
        <strain evidence="2">ATCC BAA-613 / DSM 15670 / CCUG 46953 / JCM 12243 / WAL 16351</strain>
    </source>
</reference>
<evidence type="ECO:0000313" key="1">
    <source>
        <dbReference type="EMBL" id="EDP13942.1"/>
    </source>
</evidence>